<evidence type="ECO:0000256" key="3">
    <source>
        <dbReference type="ARBA" id="ARBA00022679"/>
    </source>
</evidence>
<dbReference type="InterPro" id="IPR040911">
    <property type="entry name" value="Exostosin_GT47"/>
</dbReference>
<dbReference type="GO" id="GO:0005789">
    <property type="term" value="C:endoplasmic reticulum membrane"/>
    <property type="evidence" value="ECO:0007669"/>
    <property type="project" value="UniProtKB-SubCell"/>
</dbReference>
<comment type="subcellular location">
    <subcellularLocation>
        <location evidence="1">Endoplasmic reticulum membrane</location>
        <topology evidence="1">Single-pass type II membrane protein</topology>
    </subcellularLocation>
</comment>
<accession>A0A9J2PMW4</accession>
<dbReference type="GO" id="GO:0015012">
    <property type="term" value="P:heparan sulfate proteoglycan biosynthetic process"/>
    <property type="evidence" value="ECO:0007669"/>
    <property type="project" value="UniProtKB-ARBA"/>
</dbReference>
<dbReference type="AlphaFoldDB" id="A0A9J2PMW4"/>
<evidence type="ECO:0000256" key="5">
    <source>
        <dbReference type="ARBA" id="ARBA00022824"/>
    </source>
</evidence>
<dbReference type="Pfam" id="PF03016">
    <property type="entry name" value="Exostosin_GT47"/>
    <property type="match status" value="1"/>
</dbReference>
<dbReference type="InterPro" id="IPR015338">
    <property type="entry name" value="GT64_dom"/>
</dbReference>
<dbReference type="Proteomes" id="UP000036681">
    <property type="component" value="Unplaced"/>
</dbReference>
<keyword evidence="3" id="KW-0808">Transferase</keyword>
<dbReference type="PANTHER" id="PTHR11062">
    <property type="entry name" value="EXOSTOSIN HEPARAN SULFATE GLYCOSYLTRANSFERASE -RELATED"/>
    <property type="match status" value="1"/>
</dbReference>
<keyword evidence="8" id="KW-1015">Disulfide bond</keyword>
<name>A0A9J2PMW4_ASCLU</name>
<feature type="domain" description="Exostosin GT47" evidence="9">
    <location>
        <begin position="11"/>
        <end position="230"/>
    </location>
</feature>
<evidence type="ECO:0000313" key="12">
    <source>
        <dbReference type="WBParaSite" id="ALUE_0001136001-mRNA-1"/>
    </source>
</evidence>
<dbReference type="PANTHER" id="PTHR11062:SF129">
    <property type="entry name" value="EXOSTOSIN-1"/>
    <property type="match status" value="1"/>
</dbReference>
<dbReference type="InterPro" id="IPR004263">
    <property type="entry name" value="Exostosin"/>
</dbReference>
<evidence type="ECO:0000259" key="9">
    <source>
        <dbReference type="Pfam" id="PF03016"/>
    </source>
</evidence>
<evidence type="ECO:0000259" key="10">
    <source>
        <dbReference type="Pfam" id="PF09258"/>
    </source>
</evidence>
<dbReference type="Gene3D" id="3.90.550.10">
    <property type="entry name" value="Spore Coat Polysaccharide Biosynthesis Protein SpsA, Chain A"/>
    <property type="match status" value="1"/>
</dbReference>
<protein>
    <submittedName>
        <fullName evidence="12">Exostosin GT47 domain-containing protein</fullName>
    </submittedName>
</protein>
<comment type="similarity">
    <text evidence="2">Belongs to the glycosyltransferase 47 family.</text>
</comment>
<proteinExistence type="inferred from homology"/>
<dbReference type="GO" id="GO:0005794">
    <property type="term" value="C:Golgi apparatus"/>
    <property type="evidence" value="ECO:0007669"/>
    <property type="project" value="TreeGrafter"/>
</dbReference>
<keyword evidence="7" id="KW-0472">Membrane</keyword>
<evidence type="ECO:0000256" key="7">
    <source>
        <dbReference type="ARBA" id="ARBA00023136"/>
    </source>
</evidence>
<keyword evidence="11" id="KW-1185">Reference proteome</keyword>
<evidence type="ECO:0000256" key="1">
    <source>
        <dbReference type="ARBA" id="ARBA00004648"/>
    </source>
</evidence>
<dbReference type="InterPro" id="IPR029044">
    <property type="entry name" value="Nucleotide-diphossugar_trans"/>
</dbReference>
<dbReference type="GO" id="GO:0008375">
    <property type="term" value="F:acetylglucosaminyltransferase activity"/>
    <property type="evidence" value="ECO:0007669"/>
    <property type="project" value="TreeGrafter"/>
</dbReference>
<organism evidence="11 12">
    <name type="scientific">Ascaris lumbricoides</name>
    <name type="common">Giant roundworm</name>
    <dbReference type="NCBI Taxonomy" id="6252"/>
    <lineage>
        <taxon>Eukaryota</taxon>
        <taxon>Metazoa</taxon>
        <taxon>Ecdysozoa</taxon>
        <taxon>Nematoda</taxon>
        <taxon>Chromadorea</taxon>
        <taxon>Rhabditida</taxon>
        <taxon>Spirurina</taxon>
        <taxon>Ascaridomorpha</taxon>
        <taxon>Ascaridoidea</taxon>
        <taxon>Ascarididae</taxon>
        <taxon>Ascaris</taxon>
    </lineage>
</organism>
<dbReference type="Pfam" id="PF09258">
    <property type="entry name" value="Glyco_transf_64"/>
    <property type="match status" value="1"/>
</dbReference>
<keyword evidence="5" id="KW-0256">Endoplasmic reticulum</keyword>
<dbReference type="GO" id="GO:0015020">
    <property type="term" value="F:glucuronosyltransferase activity"/>
    <property type="evidence" value="ECO:0007669"/>
    <property type="project" value="TreeGrafter"/>
</dbReference>
<evidence type="ECO:0000256" key="4">
    <source>
        <dbReference type="ARBA" id="ARBA00022692"/>
    </source>
</evidence>
<sequence length="544" mass="62706">MSENYVKHVDEQIEALHSDLWNGGRNHIIFNLYHGTYPDYSDHDLGFDVGYAMVARASANAQIFRPNFDLSFPLFHKEHSLRTVVESVWPLKLKDEYLVSFKGKRYVYGIGSETRDSLYHLHNAHSVVMVTTCKHNNDWKKYEDERCDEDNIEYERWDYETTMSNSTFCLTPRGRRLGSFRFLESLRLGCIPVILSDDWELPFSEIIDWSQAAVIAHEDTVLTISDVLNAIPLERVLYMKQQARGLYHRYFSSVEKIVLTSVQIIEERIAKQRGEEGHHWNAISEHPRLPISNSAHSSMCEFIVLATNKVSGRLVRLVRLLSTLSEVVKITVLWPTSRGIPPLQHDFSVETEVDVRLISNSDQSAFFNLTRNDGHTLVGGYVFFLDERISISRDDVLFALESVQLEPKRLHGFYAASHKISGKVWTVETTPSSQYSIMLLHFAVLNKDYLKQFWRWVPLPAIELASRIPQCYTLLLNFMLTEISGRPPILIADRTKDSWMNSRNYTICLNKLSSLVWPSGVSLISSQIRIDRLLFVDDRGIVTP</sequence>
<dbReference type="WBParaSite" id="ALUE_0001136001-mRNA-1">
    <property type="protein sequence ID" value="ALUE_0001136001-mRNA-1"/>
    <property type="gene ID" value="ALUE_0001136001"/>
</dbReference>
<evidence type="ECO:0000256" key="8">
    <source>
        <dbReference type="ARBA" id="ARBA00023157"/>
    </source>
</evidence>
<feature type="domain" description="Glycosyl transferase 64" evidence="10">
    <location>
        <begin position="305"/>
        <end position="535"/>
    </location>
</feature>
<evidence type="ECO:0000256" key="6">
    <source>
        <dbReference type="ARBA" id="ARBA00022989"/>
    </source>
</evidence>
<reference evidence="12" key="1">
    <citation type="submission" date="2023-03" db="UniProtKB">
        <authorList>
            <consortium name="WormBaseParasite"/>
        </authorList>
    </citation>
    <scope>IDENTIFICATION</scope>
</reference>
<evidence type="ECO:0000313" key="11">
    <source>
        <dbReference type="Proteomes" id="UP000036681"/>
    </source>
</evidence>
<evidence type="ECO:0000256" key="2">
    <source>
        <dbReference type="ARBA" id="ARBA00010271"/>
    </source>
</evidence>
<keyword evidence="6" id="KW-1133">Transmembrane helix</keyword>
<keyword evidence="4" id="KW-0812">Transmembrane</keyword>